<dbReference type="EMBL" id="JANCNS010000003">
    <property type="protein sequence ID" value="MCP9201393.1"/>
    <property type="molecule type" value="Genomic_DNA"/>
</dbReference>
<dbReference type="RefSeq" id="WP_241552253.1">
    <property type="nucleotide sequence ID" value="NZ_JANCNS010000003.1"/>
</dbReference>
<keyword evidence="2" id="KW-1185">Reference proteome</keyword>
<sequence length="130" mass="14713">MKLESPKVTAGKSQQEMFEFLTNVENYEQIMPSSKEKFVATSQDTFLFQLKGMPEIKLKIVETVAPEKVVLGSTAEKFPFNLNIFINDAGEGRSEVFMNFEGKFNPMMSMMIKGPLQKFINTLSENASKL</sequence>
<accession>A0A9X2KZU2</accession>
<dbReference type="CDD" id="cd07812">
    <property type="entry name" value="SRPBCC"/>
    <property type="match status" value="1"/>
</dbReference>
<comment type="caution">
    <text evidence="1">The sequence shown here is derived from an EMBL/GenBank/DDBJ whole genome shotgun (WGS) entry which is preliminary data.</text>
</comment>
<proteinExistence type="predicted"/>
<evidence type="ECO:0000313" key="1">
    <source>
        <dbReference type="EMBL" id="MCP9201393.1"/>
    </source>
</evidence>
<reference evidence="1" key="1">
    <citation type="submission" date="2022-07" db="EMBL/GenBank/DDBJ databases">
        <title>Gramela sediminis sp. nov., isolated from deep-sea sediment of the Indian Ocean.</title>
        <authorList>
            <person name="Shi H."/>
        </authorList>
    </citation>
    <scope>NUCLEOTIDE SEQUENCE</scope>
    <source>
        <strain evidence="1">GC03-9</strain>
    </source>
</reference>
<name>A0A9X2KZU2_9FLAO</name>
<evidence type="ECO:0000313" key="2">
    <source>
        <dbReference type="Proteomes" id="UP001155280"/>
    </source>
</evidence>
<gene>
    <name evidence="1" type="ORF">MKO06_15895</name>
</gene>
<dbReference type="Proteomes" id="UP001155280">
    <property type="component" value="Unassembled WGS sequence"/>
</dbReference>
<dbReference type="AlphaFoldDB" id="A0A9X2KZU2"/>
<dbReference type="SUPFAM" id="SSF55961">
    <property type="entry name" value="Bet v1-like"/>
    <property type="match status" value="1"/>
</dbReference>
<organism evidence="1 2">
    <name type="scientific">Christiangramia oceanisediminis</name>
    <dbReference type="NCBI Taxonomy" id="2920386"/>
    <lineage>
        <taxon>Bacteria</taxon>
        <taxon>Pseudomonadati</taxon>
        <taxon>Bacteroidota</taxon>
        <taxon>Flavobacteriia</taxon>
        <taxon>Flavobacteriales</taxon>
        <taxon>Flavobacteriaceae</taxon>
        <taxon>Christiangramia</taxon>
    </lineage>
</organism>
<protein>
    <submittedName>
        <fullName evidence="1">SRPBCC family protein</fullName>
    </submittedName>
</protein>